<comment type="caution">
    <text evidence="3">The sequence shown here is derived from an EMBL/GenBank/DDBJ whole genome shotgun (WGS) entry which is preliminary data.</text>
</comment>
<proteinExistence type="predicted"/>
<dbReference type="PANTHER" id="PTHR37171:SF1">
    <property type="entry name" value="SERINE_THREONINE-PROTEIN KINASE YRZF-RELATED"/>
    <property type="match status" value="1"/>
</dbReference>
<dbReference type="InterPro" id="IPR000719">
    <property type="entry name" value="Prot_kinase_dom"/>
</dbReference>
<dbReference type="AlphaFoldDB" id="A0A9N9IK15"/>
<evidence type="ECO:0000313" key="3">
    <source>
        <dbReference type="EMBL" id="CAG8739648.1"/>
    </source>
</evidence>
<dbReference type="SUPFAM" id="SSF56112">
    <property type="entry name" value="Protein kinase-like (PK-like)"/>
    <property type="match status" value="1"/>
</dbReference>
<dbReference type="InterPro" id="IPR008266">
    <property type="entry name" value="Tyr_kinase_AS"/>
</dbReference>
<reference evidence="3" key="1">
    <citation type="submission" date="2021-06" db="EMBL/GenBank/DDBJ databases">
        <authorList>
            <person name="Kallberg Y."/>
            <person name="Tangrot J."/>
            <person name="Rosling A."/>
        </authorList>
    </citation>
    <scope>NUCLEOTIDE SEQUENCE</scope>
    <source>
        <strain evidence="3">UK204</strain>
    </source>
</reference>
<dbReference type="PANTHER" id="PTHR37171">
    <property type="entry name" value="SERINE/THREONINE-PROTEIN KINASE YRZF-RELATED"/>
    <property type="match status" value="1"/>
</dbReference>
<dbReference type="InterPro" id="IPR052396">
    <property type="entry name" value="Meiotic_Drive_Suppr_Kinase"/>
</dbReference>
<dbReference type="GO" id="GO:0004672">
    <property type="term" value="F:protein kinase activity"/>
    <property type="evidence" value="ECO:0007669"/>
    <property type="project" value="InterPro"/>
</dbReference>
<dbReference type="InterPro" id="IPR011009">
    <property type="entry name" value="Kinase-like_dom_sf"/>
</dbReference>
<feature type="compositionally biased region" description="Low complexity" evidence="1">
    <location>
        <begin position="114"/>
        <end position="160"/>
    </location>
</feature>
<sequence>MSAIHANLSVEKVEALSPADFIIYLNTKKEALFLRDDHINALASRELSGSNFLKLTTERLINPPYNFLDGPAERIVDFVTRLNDQSNIIPQIDDSQYNLRKRSHDDSDDDRYDSNSNPQLSRSQRSSFNRSSSGTSGSQQSSSKQSASKQSSSNTSGKQNMKAQNFNYGDFKYNSILSAGENKKVLECEFHGQTIVLKCTDLSKKPNCLDELLNEVKIYKSLAKLQGIYIPELLFYGDLANGMSFVMGMSMVGTTLSHHKIDKRQKKRALGALDKIHDYKILHNDIREENILVDEKGYVYLTDFGMSIRNDDKELFSKEKCELSRLLDCYM</sequence>
<gene>
    <name evidence="3" type="ORF">FCALED_LOCUS15534</name>
</gene>
<dbReference type="OrthoDB" id="2156052at2759"/>
<feature type="region of interest" description="Disordered" evidence="1">
    <location>
        <begin position="93"/>
        <end position="161"/>
    </location>
</feature>
<keyword evidence="4" id="KW-1185">Reference proteome</keyword>
<evidence type="ECO:0000313" key="4">
    <source>
        <dbReference type="Proteomes" id="UP000789570"/>
    </source>
</evidence>
<evidence type="ECO:0000256" key="1">
    <source>
        <dbReference type="SAM" id="MobiDB-lite"/>
    </source>
</evidence>
<dbReference type="GO" id="GO:0005524">
    <property type="term" value="F:ATP binding"/>
    <property type="evidence" value="ECO:0007669"/>
    <property type="project" value="InterPro"/>
</dbReference>
<evidence type="ECO:0000259" key="2">
    <source>
        <dbReference type="PROSITE" id="PS50011"/>
    </source>
</evidence>
<dbReference type="EMBL" id="CAJVPQ010014476">
    <property type="protein sequence ID" value="CAG8739648.1"/>
    <property type="molecule type" value="Genomic_DNA"/>
</dbReference>
<dbReference type="Proteomes" id="UP000789570">
    <property type="component" value="Unassembled WGS sequence"/>
</dbReference>
<dbReference type="Pfam" id="PF00069">
    <property type="entry name" value="Pkinase"/>
    <property type="match status" value="1"/>
</dbReference>
<dbReference type="Gene3D" id="1.10.510.10">
    <property type="entry name" value="Transferase(Phosphotransferase) domain 1"/>
    <property type="match status" value="1"/>
</dbReference>
<organism evidence="3 4">
    <name type="scientific">Funneliformis caledonium</name>
    <dbReference type="NCBI Taxonomy" id="1117310"/>
    <lineage>
        <taxon>Eukaryota</taxon>
        <taxon>Fungi</taxon>
        <taxon>Fungi incertae sedis</taxon>
        <taxon>Mucoromycota</taxon>
        <taxon>Glomeromycotina</taxon>
        <taxon>Glomeromycetes</taxon>
        <taxon>Glomerales</taxon>
        <taxon>Glomeraceae</taxon>
        <taxon>Funneliformis</taxon>
    </lineage>
</organism>
<dbReference type="PROSITE" id="PS00109">
    <property type="entry name" value="PROTEIN_KINASE_TYR"/>
    <property type="match status" value="1"/>
</dbReference>
<feature type="domain" description="Protein kinase" evidence="2">
    <location>
        <begin position="171"/>
        <end position="331"/>
    </location>
</feature>
<dbReference type="PROSITE" id="PS50011">
    <property type="entry name" value="PROTEIN_KINASE_DOM"/>
    <property type="match status" value="1"/>
</dbReference>
<protein>
    <submittedName>
        <fullName evidence="3">6816_t:CDS:1</fullName>
    </submittedName>
</protein>
<accession>A0A9N9IK15</accession>
<name>A0A9N9IK15_9GLOM</name>